<feature type="region of interest" description="Disordered" evidence="1">
    <location>
        <begin position="345"/>
        <end position="367"/>
    </location>
</feature>
<feature type="compositionally biased region" description="Low complexity" evidence="1">
    <location>
        <begin position="36"/>
        <end position="55"/>
    </location>
</feature>
<dbReference type="Proteomes" id="UP001569428">
    <property type="component" value="Unassembled WGS sequence"/>
</dbReference>
<name>A0ABV4P196_9GAMM</name>
<evidence type="ECO:0000313" key="4">
    <source>
        <dbReference type="Proteomes" id="UP001569428"/>
    </source>
</evidence>
<dbReference type="EMBL" id="JBGMEK010000026">
    <property type="protein sequence ID" value="MFA0811749.1"/>
    <property type="molecule type" value="Genomic_DNA"/>
</dbReference>
<evidence type="ECO:0000256" key="2">
    <source>
        <dbReference type="SAM" id="SignalP"/>
    </source>
</evidence>
<dbReference type="NCBIfam" id="TIGR01965">
    <property type="entry name" value="VCBS_repeat"/>
    <property type="match status" value="1"/>
</dbReference>
<keyword evidence="2" id="KW-0732">Signal</keyword>
<sequence>MHGSLKIFTAFTLSALLAACSGGSSGGKSTDTPQADTGTNTGSDTGTNGGSNDTGEYTFNPDSPLATLVVGTSEYAEGTLKLENTDSKSPTFQAATIEGQYGHFKLYDSGNWEYQLNTTTNSLNNGQSVEDIITIQLTNGDQHSVTLAIQTIAATESSIVFILMNFSDAEVTDDLSISQLANMTFNDTDSLDNTYKENSLGQLKFQRHLSNDQALAQYCYGEAENENSSIDCFVYSIPDNQNGGVLSIGNAQNRAASSNDGQYSDGGYTWRDNATNWIENNFRDSNNRPVDLSNWRHRVYIFPKTANNAGLVGTGVASVRGSWSIITADSDQLIMGHELGHNIGLSHAGNDDNNDGDTNDRGESEYGAGGAFMGNSWESRLFGSAHREYMGWYDSFPGYATTVEQSFNTTSEVEIQAVELTAGELSGSQPQLLKVQSNGSSNGEDYYYVEYHIAHKILNPRSHHANMVTIHYLSGGTANQVATLEAPGDSFTDTAAGVTMEFKSRNSDKSSATISVNYTNQ</sequence>
<gene>
    <name evidence="3" type="ORF">ACCI49_12535</name>
</gene>
<reference evidence="3 4" key="1">
    <citation type="submission" date="2024-08" db="EMBL/GenBank/DDBJ databases">
        <authorList>
            <person name="Ishaq N."/>
        </authorList>
    </citation>
    <scope>NUCLEOTIDE SEQUENCE [LARGE SCALE GENOMIC DNA]</scope>
    <source>
        <strain evidence="3 4">DSM 18651</strain>
    </source>
</reference>
<proteinExistence type="predicted"/>
<dbReference type="InterPro" id="IPR010221">
    <property type="entry name" value="VCBS_dom"/>
</dbReference>
<dbReference type="SUPFAM" id="SSF55486">
    <property type="entry name" value="Metalloproteases ('zincins'), catalytic domain"/>
    <property type="match status" value="1"/>
</dbReference>
<dbReference type="RefSeq" id="WP_371839352.1">
    <property type="nucleotide sequence ID" value="NZ_JBGMEK010000026.1"/>
</dbReference>
<accession>A0ABV4P196</accession>
<feature type="region of interest" description="Disordered" evidence="1">
    <location>
        <begin position="24"/>
        <end position="61"/>
    </location>
</feature>
<feature type="chain" id="PRO_5045257539" evidence="2">
    <location>
        <begin position="19"/>
        <end position="521"/>
    </location>
</feature>
<evidence type="ECO:0000256" key="1">
    <source>
        <dbReference type="SAM" id="MobiDB-lite"/>
    </source>
</evidence>
<comment type="caution">
    <text evidence="3">The sequence shown here is derived from an EMBL/GenBank/DDBJ whole genome shotgun (WGS) entry which is preliminary data.</text>
</comment>
<keyword evidence="4" id="KW-1185">Reference proteome</keyword>
<protein>
    <submittedName>
        <fullName evidence="3">VCBS domain-containing protein</fullName>
    </submittedName>
</protein>
<feature type="signal peptide" evidence="2">
    <location>
        <begin position="1"/>
        <end position="18"/>
    </location>
</feature>
<organism evidence="3 4">
    <name type="scientific">Microbulbifer epialgicus</name>
    <dbReference type="NCBI Taxonomy" id="393907"/>
    <lineage>
        <taxon>Bacteria</taxon>
        <taxon>Pseudomonadati</taxon>
        <taxon>Pseudomonadota</taxon>
        <taxon>Gammaproteobacteria</taxon>
        <taxon>Cellvibrionales</taxon>
        <taxon>Microbulbiferaceae</taxon>
        <taxon>Microbulbifer</taxon>
    </lineage>
</organism>
<dbReference type="PROSITE" id="PS51257">
    <property type="entry name" value="PROKAR_LIPOPROTEIN"/>
    <property type="match status" value="1"/>
</dbReference>
<evidence type="ECO:0000313" key="3">
    <source>
        <dbReference type="EMBL" id="MFA0811749.1"/>
    </source>
</evidence>